<dbReference type="SUPFAM" id="SSF53850">
    <property type="entry name" value="Periplasmic binding protein-like II"/>
    <property type="match status" value="1"/>
</dbReference>
<accession>A0A370QHF2</accession>
<dbReference type="EMBL" id="QRAP01000008">
    <property type="protein sequence ID" value="RDK87788.1"/>
    <property type="molecule type" value="Genomic_DNA"/>
</dbReference>
<gene>
    <name evidence="1" type="ORF">C8D90_10856</name>
</gene>
<dbReference type="Gene3D" id="3.40.190.10">
    <property type="entry name" value="Periplasmic binding protein-like II"/>
    <property type="match status" value="1"/>
</dbReference>
<name>A0A370QHF2_9GAMM</name>
<comment type="caution">
    <text evidence="1">The sequence shown here is derived from an EMBL/GenBank/DDBJ whole genome shotgun (WGS) entry which is preliminary data.</text>
</comment>
<reference evidence="1 2" key="1">
    <citation type="submission" date="2018-07" db="EMBL/GenBank/DDBJ databases">
        <title>Genomic Encyclopedia of Type Strains, Phase IV (KMG-IV): sequencing the most valuable type-strain genomes for metagenomic binning, comparative biology and taxonomic classification.</title>
        <authorList>
            <person name="Goeker M."/>
        </authorList>
    </citation>
    <scope>NUCLEOTIDE SEQUENCE [LARGE SCALE GENOMIC DNA]</scope>
    <source>
        <strain evidence="1 2">DSM 103736</strain>
    </source>
</reference>
<sequence>MRASLPMYDVRRADVELLWQGIAYWLRREGVMERGVTLSWPEDFYEHWQQPDLLLSQTCGFPLQETLRDRVEVVGAFSYLAEGCEDIDYRSMLVARADERADDIADFRDRRAAYNSEDSHSGYNALRALIAPLAKNGRFFASAHRTGSHYHSLLAVKHNEADIAAVDCVTLALLQREKPALLQELRVIGMTPAAPGLPLVTSARNAEIIPALRRALREAMSDVRLQQVRDDLLIGSFHPVGRGLWQRCTELKQLAQRYGVTQL</sequence>
<evidence type="ECO:0000313" key="2">
    <source>
        <dbReference type="Proteomes" id="UP000254848"/>
    </source>
</evidence>
<organism evidence="1 2">
    <name type="scientific">Enterobacillus tribolii</name>
    <dbReference type="NCBI Taxonomy" id="1487935"/>
    <lineage>
        <taxon>Bacteria</taxon>
        <taxon>Pseudomonadati</taxon>
        <taxon>Pseudomonadota</taxon>
        <taxon>Gammaproteobacteria</taxon>
        <taxon>Enterobacterales</taxon>
        <taxon>Hafniaceae</taxon>
        <taxon>Enterobacillus</taxon>
    </lineage>
</organism>
<protein>
    <submittedName>
        <fullName evidence="1">Phosphonate ABC transporter substrate-binding protein</fullName>
    </submittedName>
</protein>
<keyword evidence="2" id="KW-1185">Reference proteome</keyword>
<dbReference type="Proteomes" id="UP000254848">
    <property type="component" value="Unassembled WGS sequence"/>
</dbReference>
<dbReference type="AlphaFoldDB" id="A0A370QHF2"/>
<dbReference type="OrthoDB" id="5599602at2"/>
<dbReference type="PANTHER" id="PTHR35841:SF1">
    <property type="entry name" value="PHOSPHONATES-BINDING PERIPLASMIC PROTEIN"/>
    <property type="match status" value="1"/>
</dbReference>
<dbReference type="RefSeq" id="WP_115459550.1">
    <property type="nucleotide sequence ID" value="NZ_QRAP01000008.1"/>
</dbReference>
<proteinExistence type="predicted"/>
<dbReference type="Pfam" id="PF12974">
    <property type="entry name" value="Phosphonate-bd"/>
    <property type="match status" value="1"/>
</dbReference>
<evidence type="ECO:0000313" key="1">
    <source>
        <dbReference type="EMBL" id="RDK87788.1"/>
    </source>
</evidence>
<dbReference type="PANTHER" id="PTHR35841">
    <property type="entry name" value="PHOSPHONATES-BINDING PERIPLASMIC PROTEIN"/>
    <property type="match status" value="1"/>
</dbReference>